<reference evidence="2 3" key="1">
    <citation type="submission" date="2016-11" db="EMBL/GenBank/DDBJ databases">
        <title>Draft Genome Sequences of Nine Cyanobacterial Strains from Diverse Habitats.</title>
        <authorList>
            <person name="Zhu T."/>
            <person name="Hou S."/>
            <person name="Lu X."/>
            <person name="Hess W.R."/>
        </authorList>
    </citation>
    <scope>NUCLEOTIDE SEQUENCE [LARGE SCALE GENOMIC DNA]</scope>
    <source>
        <strain evidence="2 3">NIES-30</strain>
    </source>
</reference>
<dbReference type="AlphaFoldDB" id="A0A1U7IYW1"/>
<dbReference type="RefSeq" id="WP_073610923.1">
    <property type="nucleotide sequence ID" value="NZ_MRCG01000027.1"/>
</dbReference>
<evidence type="ECO:0000313" key="2">
    <source>
        <dbReference type="EMBL" id="OKH43946.1"/>
    </source>
</evidence>
<organism evidence="2 3">
    <name type="scientific">Phormidium tenue NIES-30</name>
    <dbReference type="NCBI Taxonomy" id="549789"/>
    <lineage>
        <taxon>Bacteria</taxon>
        <taxon>Bacillati</taxon>
        <taxon>Cyanobacteriota</taxon>
        <taxon>Cyanophyceae</taxon>
        <taxon>Oscillatoriophycideae</taxon>
        <taxon>Oscillatoriales</taxon>
        <taxon>Oscillatoriaceae</taxon>
        <taxon>Phormidium</taxon>
    </lineage>
</organism>
<dbReference type="EMBL" id="MRCG01000027">
    <property type="protein sequence ID" value="OKH43946.1"/>
    <property type="molecule type" value="Genomic_DNA"/>
</dbReference>
<sequence length="61" mass="6534">MLLHLLLVASVLTPLNLGAHSFWSVTHGTVSSNTVNLVASCAPTQPEDEADEADEDEKVLF</sequence>
<keyword evidence="3" id="KW-1185">Reference proteome</keyword>
<gene>
    <name evidence="2" type="ORF">NIES30_23685</name>
</gene>
<keyword evidence="1" id="KW-0732">Signal</keyword>
<name>A0A1U7IYW1_9CYAN</name>
<evidence type="ECO:0000313" key="3">
    <source>
        <dbReference type="Proteomes" id="UP000185557"/>
    </source>
</evidence>
<dbReference type="Proteomes" id="UP000185557">
    <property type="component" value="Unassembled WGS sequence"/>
</dbReference>
<comment type="caution">
    <text evidence="2">The sequence shown here is derived from an EMBL/GenBank/DDBJ whole genome shotgun (WGS) entry which is preliminary data.</text>
</comment>
<evidence type="ECO:0000256" key="1">
    <source>
        <dbReference type="SAM" id="SignalP"/>
    </source>
</evidence>
<feature type="chain" id="PRO_5012640268" evidence="1">
    <location>
        <begin position="20"/>
        <end position="61"/>
    </location>
</feature>
<feature type="signal peptide" evidence="1">
    <location>
        <begin position="1"/>
        <end position="19"/>
    </location>
</feature>
<protein>
    <submittedName>
        <fullName evidence="2">Uncharacterized protein</fullName>
    </submittedName>
</protein>
<accession>A0A1U7IYW1</accession>
<proteinExistence type="predicted"/>